<dbReference type="AlphaFoldDB" id="A0A6A6CB80"/>
<reference evidence="3" key="1">
    <citation type="journal article" date="2020" name="Stud. Mycol.">
        <title>101 Dothideomycetes genomes: a test case for predicting lifestyles and emergence of pathogens.</title>
        <authorList>
            <person name="Haridas S."/>
            <person name="Albert R."/>
            <person name="Binder M."/>
            <person name="Bloem J."/>
            <person name="Labutti K."/>
            <person name="Salamov A."/>
            <person name="Andreopoulos B."/>
            <person name="Baker S."/>
            <person name="Barry K."/>
            <person name="Bills G."/>
            <person name="Bluhm B."/>
            <person name="Cannon C."/>
            <person name="Castanera R."/>
            <person name="Culley D."/>
            <person name="Daum C."/>
            <person name="Ezra D."/>
            <person name="Gonzalez J."/>
            <person name="Henrissat B."/>
            <person name="Kuo A."/>
            <person name="Liang C."/>
            <person name="Lipzen A."/>
            <person name="Lutzoni F."/>
            <person name="Magnuson J."/>
            <person name="Mondo S."/>
            <person name="Nolan M."/>
            <person name="Ohm R."/>
            <person name="Pangilinan J."/>
            <person name="Park H.-J."/>
            <person name="Ramirez L."/>
            <person name="Alfaro M."/>
            <person name="Sun H."/>
            <person name="Tritt A."/>
            <person name="Yoshinaga Y."/>
            <person name="Zwiers L.-H."/>
            <person name="Turgeon B."/>
            <person name="Goodwin S."/>
            <person name="Spatafora J."/>
            <person name="Crous P."/>
            <person name="Grigoriev I."/>
        </authorList>
    </citation>
    <scope>NUCLEOTIDE SEQUENCE</scope>
    <source>
        <strain evidence="3">ATCC 36951</strain>
    </source>
</reference>
<dbReference type="CDD" id="cd01297">
    <property type="entry name" value="D-aminoacylase"/>
    <property type="match status" value="1"/>
</dbReference>
<evidence type="ECO:0000259" key="2">
    <source>
        <dbReference type="Pfam" id="PF07969"/>
    </source>
</evidence>
<dbReference type="GO" id="GO:0016810">
    <property type="term" value="F:hydrolase activity, acting on carbon-nitrogen (but not peptide) bonds"/>
    <property type="evidence" value="ECO:0007669"/>
    <property type="project" value="InterPro"/>
</dbReference>
<proteinExistence type="inferred from homology"/>
<dbReference type="SUPFAM" id="SSF51556">
    <property type="entry name" value="Metallo-dependent hydrolases"/>
    <property type="match status" value="1"/>
</dbReference>
<dbReference type="PANTHER" id="PTHR11647">
    <property type="entry name" value="HYDRANTOINASE/DIHYDROPYRIMIDINASE FAMILY MEMBER"/>
    <property type="match status" value="1"/>
</dbReference>
<evidence type="ECO:0000313" key="3">
    <source>
        <dbReference type="EMBL" id="KAF2163460.1"/>
    </source>
</evidence>
<dbReference type="InterPro" id="IPR011059">
    <property type="entry name" value="Metal-dep_hydrolase_composite"/>
</dbReference>
<organism evidence="3 4">
    <name type="scientific">Zasmidium cellare ATCC 36951</name>
    <dbReference type="NCBI Taxonomy" id="1080233"/>
    <lineage>
        <taxon>Eukaryota</taxon>
        <taxon>Fungi</taxon>
        <taxon>Dikarya</taxon>
        <taxon>Ascomycota</taxon>
        <taxon>Pezizomycotina</taxon>
        <taxon>Dothideomycetes</taxon>
        <taxon>Dothideomycetidae</taxon>
        <taxon>Mycosphaerellales</taxon>
        <taxon>Mycosphaerellaceae</taxon>
        <taxon>Zasmidium</taxon>
    </lineage>
</organism>
<dbReference type="InterPro" id="IPR050378">
    <property type="entry name" value="Metallo-dep_Hydrolases_sf"/>
</dbReference>
<dbReference type="InterPro" id="IPR032466">
    <property type="entry name" value="Metal_Hydrolase"/>
</dbReference>
<dbReference type="RefSeq" id="XP_033664349.1">
    <property type="nucleotide sequence ID" value="XM_033817827.1"/>
</dbReference>
<dbReference type="Proteomes" id="UP000799537">
    <property type="component" value="Unassembled WGS sequence"/>
</dbReference>
<dbReference type="PANTHER" id="PTHR11647:SF1">
    <property type="entry name" value="COLLAPSIN RESPONSE MEDIATOR PROTEIN"/>
    <property type="match status" value="1"/>
</dbReference>
<gene>
    <name evidence="3" type="ORF">M409DRAFT_68406</name>
</gene>
<dbReference type="OrthoDB" id="194468at2759"/>
<dbReference type="Pfam" id="PF07969">
    <property type="entry name" value="Amidohydro_3"/>
    <property type="match status" value="1"/>
</dbReference>
<accession>A0A6A6CB80</accession>
<keyword evidence="4" id="KW-1185">Reference proteome</keyword>
<sequence length="583" mass="63912">MSTATTPDTLFLNATVIDGSGTTPRYIASVLVHDGLIHSIRKGQDTYSPQEIEDFRKSNTKIIDCDSGKWTLTPGFIDMHAHSDLSLLHTPAHLAKITQGVTTEVIGQDGISYAPVDDAAMARIRQQIAGWNGNPDDEGFFERWRSVKEYLDVLDREKTATNVAFLVPQGNLRILVKGWDSSPATEDEIGKMKVLLAKAMEDGAVGMSSGLTYVPGMFATDEELGQLCEVVREYGGYYCPHTRSYGKGALQAYREMVDLARKTGVKLHLTHATMNYEENAGRAGELIAMIDEAIQEGVNISLDTYPYLPGSTTLASTLPSWAASAADPVAVLNNPDLIAKIKHEALVDGTDGCHGCTLHWDILEIGGVRNKALISHYVGKTIAQIATEQNQDPFDTYIQILKDDSFDSTILSHSGHEGNVRQIMRHPRHTGGSDGILTSTKPHPRGWGTFPRYLGHYARDLPRGTSRNIYHATCTSSFDTVPPETIFAGGLEEAVAHLTSRPASIIRAEDRGLVREGFRADLCVFDKDEVRDEATYADPQRAARGVGWVLVNGVVVVESGVPNEGRAGRTVRLRREGREWVVR</sequence>
<dbReference type="InterPro" id="IPR013108">
    <property type="entry name" value="Amidohydro_3"/>
</dbReference>
<dbReference type="SUPFAM" id="SSF51338">
    <property type="entry name" value="Composite domain of metallo-dependent hydrolases"/>
    <property type="match status" value="1"/>
</dbReference>
<dbReference type="EMBL" id="ML993608">
    <property type="protein sequence ID" value="KAF2163460.1"/>
    <property type="molecule type" value="Genomic_DNA"/>
</dbReference>
<comment type="similarity">
    <text evidence="1">Belongs to the metallo-dependent hydrolases superfamily. Hydantoinase/dihydropyrimidinase family.</text>
</comment>
<dbReference type="Gene3D" id="3.20.20.140">
    <property type="entry name" value="Metal-dependent hydrolases"/>
    <property type="match status" value="2"/>
</dbReference>
<dbReference type="GeneID" id="54571099"/>
<protein>
    <recommendedName>
        <fullName evidence="2">Amidohydrolase 3 domain-containing protein</fullName>
    </recommendedName>
</protein>
<feature type="domain" description="Amidohydrolase 3" evidence="2">
    <location>
        <begin position="71"/>
        <end position="557"/>
    </location>
</feature>
<evidence type="ECO:0000256" key="1">
    <source>
        <dbReference type="ARBA" id="ARBA00008829"/>
    </source>
</evidence>
<name>A0A6A6CB80_ZASCE</name>
<evidence type="ECO:0000313" key="4">
    <source>
        <dbReference type="Proteomes" id="UP000799537"/>
    </source>
</evidence>